<evidence type="ECO:0000313" key="1">
    <source>
        <dbReference type="EMBL" id="RIB00709.1"/>
    </source>
</evidence>
<name>A0A397TWE7_9GLOM</name>
<gene>
    <name evidence="1" type="ORF">C2G38_2233306</name>
</gene>
<dbReference type="AlphaFoldDB" id="A0A397TWE7"/>
<organism evidence="1 2">
    <name type="scientific">Gigaspora rosea</name>
    <dbReference type="NCBI Taxonomy" id="44941"/>
    <lineage>
        <taxon>Eukaryota</taxon>
        <taxon>Fungi</taxon>
        <taxon>Fungi incertae sedis</taxon>
        <taxon>Mucoromycota</taxon>
        <taxon>Glomeromycotina</taxon>
        <taxon>Glomeromycetes</taxon>
        <taxon>Diversisporales</taxon>
        <taxon>Gigasporaceae</taxon>
        <taxon>Gigaspora</taxon>
    </lineage>
</organism>
<dbReference type="EMBL" id="QKWP01003741">
    <property type="protein sequence ID" value="RIB00709.1"/>
    <property type="molecule type" value="Genomic_DNA"/>
</dbReference>
<protein>
    <submittedName>
        <fullName evidence="1">Uncharacterized protein</fullName>
    </submittedName>
</protein>
<proteinExistence type="predicted"/>
<keyword evidence="2" id="KW-1185">Reference proteome</keyword>
<reference evidence="1 2" key="1">
    <citation type="submission" date="2018-06" db="EMBL/GenBank/DDBJ databases">
        <title>Comparative genomics reveals the genomic features of Rhizophagus irregularis, R. cerebriforme, R. diaphanum and Gigaspora rosea, and their symbiotic lifestyle signature.</title>
        <authorList>
            <person name="Morin E."/>
            <person name="San Clemente H."/>
            <person name="Chen E.C.H."/>
            <person name="De La Providencia I."/>
            <person name="Hainaut M."/>
            <person name="Kuo A."/>
            <person name="Kohler A."/>
            <person name="Murat C."/>
            <person name="Tang N."/>
            <person name="Roy S."/>
            <person name="Loubradou J."/>
            <person name="Henrissat B."/>
            <person name="Grigoriev I.V."/>
            <person name="Corradi N."/>
            <person name="Roux C."/>
            <person name="Martin F.M."/>
        </authorList>
    </citation>
    <scope>NUCLEOTIDE SEQUENCE [LARGE SCALE GENOMIC DNA]</scope>
    <source>
        <strain evidence="1 2">DAOM 194757</strain>
    </source>
</reference>
<accession>A0A397TWE7</accession>
<dbReference type="Proteomes" id="UP000266673">
    <property type="component" value="Unassembled WGS sequence"/>
</dbReference>
<feature type="non-terminal residue" evidence="1">
    <location>
        <position position="1"/>
    </location>
</feature>
<comment type="caution">
    <text evidence="1">The sequence shown here is derived from an EMBL/GenBank/DDBJ whole genome shotgun (WGS) entry which is preliminary data.</text>
</comment>
<dbReference type="OrthoDB" id="2403834at2759"/>
<sequence>GYSTRDFRHQYPTSSLIEAQYQSGNKTFYNWYNVQSLGYYPTQLKFTQKISKEGIQYPIPDEHSVKTKNKNKWSLDSDKSASNVISSFLKHHNYSKMELSGPRIFGFDIVSGQNKRFATFGKQSGNVIRDLIKIYQLREIDNLHVLSPVHISLE</sequence>
<evidence type="ECO:0000313" key="2">
    <source>
        <dbReference type="Proteomes" id="UP000266673"/>
    </source>
</evidence>